<name>G8NWG2_GRAMM</name>
<proteinExistence type="predicted"/>
<evidence type="ECO:0000313" key="1">
    <source>
        <dbReference type="EMBL" id="AEU37765.1"/>
    </source>
</evidence>
<dbReference type="KEGG" id="gma:AciX8_3468"/>
<reference evidence="1 2" key="1">
    <citation type="submission" date="2011-11" db="EMBL/GenBank/DDBJ databases">
        <title>Complete sequence of Granulicella mallensis MP5ACTX8.</title>
        <authorList>
            <consortium name="US DOE Joint Genome Institute"/>
            <person name="Lucas S."/>
            <person name="Copeland A."/>
            <person name="Lapidus A."/>
            <person name="Cheng J.-F."/>
            <person name="Goodwin L."/>
            <person name="Pitluck S."/>
            <person name="Peters L."/>
            <person name="Lu M."/>
            <person name="Detter J.C."/>
            <person name="Han C."/>
            <person name="Tapia R."/>
            <person name="Land M."/>
            <person name="Hauser L."/>
            <person name="Kyrpides N."/>
            <person name="Ivanova N."/>
            <person name="Mikhailova N."/>
            <person name="Pagani I."/>
            <person name="Rawat S."/>
            <person name="Mannisto M."/>
            <person name="Haggblom M."/>
            <person name="Woyke T."/>
        </authorList>
    </citation>
    <scope>NUCLEOTIDE SEQUENCE [LARGE SCALE GENOMIC DNA]</scope>
    <source>
        <strain evidence="2">ATCC BAA-1857 / DSM 23137 / MP5ACTX8</strain>
    </source>
</reference>
<evidence type="ECO:0000313" key="2">
    <source>
        <dbReference type="Proteomes" id="UP000007113"/>
    </source>
</evidence>
<protein>
    <submittedName>
        <fullName evidence="1">Uncharacterized protein</fullName>
    </submittedName>
</protein>
<organism evidence="1 2">
    <name type="scientific">Granulicella mallensis (strain ATCC BAA-1857 / DSM 23137 / MP5ACTX8)</name>
    <dbReference type="NCBI Taxonomy" id="682795"/>
    <lineage>
        <taxon>Bacteria</taxon>
        <taxon>Pseudomonadati</taxon>
        <taxon>Acidobacteriota</taxon>
        <taxon>Terriglobia</taxon>
        <taxon>Terriglobales</taxon>
        <taxon>Acidobacteriaceae</taxon>
        <taxon>Granulicella</taxon>
    </lineage>
</organism>
<keyword evidence="2" id="KW-1185">Reference proteome</keyword>
<dbReference type="Proteomes" id="UP000007113">
    <property type="component" value="Chromosome"/>
</dbReference>
<dbReference type="EMBL" id="CP003130">
    <property type="protein sequence ID" value="AEU37765.1"/>
    <property type="molecule type" value="Genomic_DNA"/>
</dbReference>
<gene>
    <name evidence="1" type="ordered locus">AciX8_3468</name>
</gene>
<sequence length="32" mass="3788">MGNQNVLFDEKVSGFTFRPNKLSYTWDKCPKH</sequence>
<accession>G8NWG2</accession>
<dbReference type="AlphaFoldDB" id="G8NWG2"/>
<dbReference type="STRING" id="682795.AciX8_3468"/>
<dbReference type="HOGENOM" id="CLU_3389676_0_0_0"/>